<gene>
    <name evidence="1" type="ORF">MtrunA17_Chr1g0147831</name>
</gene>
<dbReference type="Gramene" id="rna177">
    <property type="protein sequence ID" value="RHN76800.1"/>
    <property type="gene ID" value="gene177"/>
</dbReference>
<dbReference type="Proteomes" id="UP000265566">
    <property type="component" value="Chromosome 1"/>
</dbReference>
<accession>A0A396JF44</accession>
<dbReference type="AlphaFoldDB" id="A0A396JF44"/>
<dbReference type="EMBL" id="PSQE01000001">
    <property type="protein sequence ID" value="RHN76800.1"/>
    <property type="molecule type" value="Genomic_DNA"/>
</dbReference>
<organism evidence="1">
    <name type="scientific">Medicago truncatula</name>
    <name type="common">Barrel medic</name>
    <name type="synonym">Medicago tribuloides</name>
    <dbReference type="NCBI Taxonomy" id="3880"/>
    <lineage>
        <taxon>Eukaryota</taxon>
        <taxon>Viridiplantae</taxon>
        <taxon>Streptophyta</taxon>
        <taxon>Embryophyta</taxon>
        <taxon>Tracheophyta</taxon>
        <taxon>Spermatophyta</taxon>
        <taxon>Magnoliopsida</taxon>
        <taxon>eudicotyledons</taxon>
        <taxon>Gunneridae</taxon>
        <taxon>Pentapetalae</taxon>
        <taxon>rosids</taxon>
        <taxon>fabids</taxon>
        <taxon>Fabales</taxon>
        <taxon>Fabaceae</taxon>
        <taxon>Papilionoideae</taxon>
        <taxon>50 kb inversion clade</taxon>
        <taxon>NPAAA clade</taxon>
        <taxon>Hologalegina</taxon>
        <taxon>IRL clade</taxon>
        <taxon>Trifolieae</taxon>
        <taxon>Medicago</taxon>
    </lineage>
</organism>
<comment type="caution">
    <text evidence="1">The sequence shown here is derived from an EMBL/GenBank/DDBJ whole genome shotgun (WGS) entry which is preliminary data.</text>
</comment>
<evidence type="ECO:0000313" key="1">
    <source>
        <dbReference type="EMBL" id="RHN76800.1"/>
    </source>
</evidence>
<protein>
    <submittedName>
        <fullName evidence="1">Uncharacterized protein</fullName>
    </submittedName>
</protein>
<name>A0A396JF44_MEDTR</name>
<sequence>MQEKCSLRDNTPKQCKSSVHIVNSLYMKSKCTKQQTLTKTNEKTTLLQSCLHKRFTMQK</sequence>
<reference evidence="1" key="1">
    <citation type="journal article" date="2018" name="Nat. Plants">
        <title>Whole-genome landscape of Medicago truncatula symbiotic genes.</title>
        <authorList>
            <person name="Pecrix Y."/>
            <person name="Gamas P."/>
            <person name="Carrere S."/>
        </authorList>
    </citation>
    <scope>NUCLEOTIDE SEQUENCE</scope>
    <source>
        <tissue evidence="1">Leaves</tissue>
    </source>
</reference>
<proteinExistence type="predicted"/>